<dbReference type="Proteomes" id="UP001046350">
    <property type="component" value="Chromosome"/>
</dbReference>
<accession>A0ABX8N2W8</accession>
<name>A0ABX8N2W8_9PSED</name>
<gene>
    <name evidence="2" type="ORF">KSS94_22530</name>
</gene>
<keyword evidence="1" id="KW-0472">Membrane</keyword>
<feature type="transmembrane region" description="Helical" evidence="1">
    <location>
        <begin position="68"/>
        <end position="87"/>
    </location>
</feature>
<keyword evidence="1" id="KW-1133">Transmembrane helix</keyword>
<proteinExistence type="predicted"/>
<dbReference type="RefSeq" id="WP_217840254.1">
    <property type="nucleotide sequence ID" value="NZ_CP077076.1"/>
</dbReference>
<dbReference type="EMBL" id="CP077076">
    <property type="protein sequence ID" value="QXH50690.1"/>
    <property type="molecule type" value="Genomic_DNA"/>
</dbReference>
<feature type="transmembrane region" description="Helical" evidence="1">
    <location>
        <begin position="27"/>
        <end position="48"/>
    </location>
</feature>
<protein>
    <recommendedName>
        <fullName evidence="4">Integral membrane protein</fullName>
    </recommendedName>
</protein>
<keyword evidence="3" id="KW-1185">Reference proteome</keyword>
<evidence type="ECO:0000256" key="1">
    <source>
        <dbReference type="SAM" id="Phobius"/>
    </source>
</evidence>
<sequence>MTVILFFAADVFVSLNIRHYLMKKDPLLIFVIAGYIYNAILGALYLYLTQRKELAKAPAITELYSTLLPGSLIFCFCMFFFHLWAFASGLRTYPGKYKDLG</sequence>
<evidence type="ECO:0000313" key="2">
    <source>
        <dbReference type="EMBL" id="QXH50690.1"/>
    </source>
</evidence>
<evidence type="ECO:0008006" key="4">
    <source>
        <dbReference type="Google" id="ProtNLM"/>
    </source>
</evidence>
<organism evidence="2 3">
    <name type="scientific">Pseudomonas fakonensis</name>
    <dbReference type="NCBI Taxonomy" id="2842355"/>
    <lineage>
        <taxon>Bacteria</taxon>
        <taxon>Pseudomonadati</taxon>
        <taxon>Pseudomonadota</taxon>
        <taxon>Gammaproteobacteria</taxon>
        <taxon>Pseudomonadales</taxon>
        <taxon>Pseudomonadaceae</taxon>
        <taxon>Pseudomonas</taxon>
    </lineage>
</organism>
<keyword evidence="1" id="KW-0812">Transmembrane</keyword>
<evidence type="ECO:0000313" key="3">
    <source>
        <dbReference type="Proteomes" id="UP001046350"/>
    </source>
</evidence>
<reference evidence="2" key="1">
    <citation type="journal article" date="2021" name="Microorganisms">
        <title>The Ever-Expanding Pseudomonas Genus: Description of 43 New Species and Partition of the Pseudomonas putida Group.</title>
        <authorList>
            <person name="Girard L."/>
            <person name="Lood C."/>
            <person name="Hofte M."/>
            <person name="Vandamme P."/>
            <person name="Rokni-Zadeh H."/>
            <person name="van Noort V."/>
            <person name="Lavigne R."/>
            <person name="De Mot R."/>
        </authorList>
    </citation>
    <scope>NUCLEOTIDE SEQUENCE</scope>
    <source>
        <strain evidence="2">COW40</strain>
    </source>
</reference>